<dbReference type="EMBL" id="CP002913">
    <property type="protein sequence ID" value="AEK19065.1"/>
    <property type="molecule type" value="Genomic_DNA"/>
</dbReference>
<keyword evidence="1" id="KW-0436">Ligase</keyword>
<proteinExistence type="predicted"/>
<dbReference type="HOGENOM" id="CLU_047362_0_0_2"/>
<reference evidence="4 5" key="1">
    <citation type="journal article" date="2011" name="J. Bacteriol.">
        <title>Complete Genome Sequence of a Nonculturable Methanococcus maripaludis Strain Extracted in a Metagenomic Survey of Petroleum Reservoir Fluids.</title>
        <authorList>
            <person name="Wang X."/>
            <person name="Greenfield P."/>
            <person name="Li D."/>
            <person name="Hendry P."/>
            <person name="Volk H."/>
            <person name="Sutherland T.D."/>
        </authorList>
    </citation>
    <scope>NUCLEOTIDE SEQUENCE [LARGE SCALE GENOMIC DNA]</scope>
    <source>
        <strain evidence="4 5">X1</strain>
    </source>
</reference>
<dbReference type="PANTHER" id="PTHR43024">
    <property type="entry name" value="UDP-N-ACETYLMURAMOYL-TRIPEPTIDE--D-ALANYL-D-ALANINE LIGASE"/>
    <property type="match status" value="1"/>
</dbReference>
<dbReference type="RefSeq" id="WP_013998629.1">
    <property type="nucleotide sequence ID" value="NC_015847.1"/>
</dbReference>
<dbReference type="Proteomes" id="UP000008889">
    <property type="component" value="Chromosome"/>
</dbReference>
<gene>
    <name evidence="4" type="ORF">GYY_00885</name>
</gene>
<dbReference type="AlphaFoldDB" id="G0H1Q8"/>
<dbReference type="SUPFAM" id="SSF53623">
    <property type="entry name" value="MurD-like peptide ligases, catalytic domain"/>
    <property type="match status" value="1"/>
</dbReference>
<dbReference type="PATRIC" id="fig|1053692.7.peg.179"/>
<dbReference type="GO" id="GO:0005524">
    <property type="term" value="F:ATP binding"/>
    <property type="evidence" value="ECO:0007669"/>
    <property type="project" value="UniProtKB-KW"/>
</dbReference>
<organism evidence="5">
    <name type="scientific">Methanococcus maripaludis X1</name>
    <dbReference type="NCBI Taxonomy" id="1053692"/>
    <lineage>
        <taxon>Archaea</taxon>
        <taxon>Methanobacteriati</taxon>
        <taxon>Methanobacteriota</taxon>
        <taxon>Methanomada group</taxon>
        <taxon>Methanococci</taxon>
        <taxon>Methanococcales</taxon>
        <taxon>Methanococcaceae</taxon>
        <taxon>Methanococcus</taxon>
    </lineage>
</organism>
<dbReference type="InterPro" id="IPR036565">
    <property type="entry name" value="Mur-like_cat_sf"/>
</dbReference>
<evidence type="ECO:0000256" key="3">
    <source>
        <dbReference type="ARBA" id="ARBA00022840"/>
    </source>
</evidence>
<dbReference type="Gene3D" id="3.40.1190.10">
    <property type="entry name" value="Mur-like, catalytic domain"/>
    <property type="match status" value="1"/>
</dbReference>
<dbReference type="InterPro" id="IPR051046">
    <property type="entry name" value="MurCDEF_CellWall_CoF430Synth"/>
</dbReference>
<name>G0H1Q8_METMI</name>
<dbReference type="PANTHER" id="PTHR43024:SF1">
    <property type="entry name" value="UDP-N-ACETYLMURAMOYL-TRIPEPTIDE--D-ALANYL-D-ALANINE LIGASE"/>
    <property type="match status" value="1"/>
</dbReference>
<keyword evidence="3" id="KW-0067">ATP-binding</keyword>
<accession>G0H1Q8</accession>
<keyword evidence="2" id="KW-0547">Nucleotide-binding</keyword>
<sequence length="400" mass="45768">MLIVDINHGALDLALEYEKLGKVPVIWDIYGKLERDKNFKEENKNILSKFKIISKKETPEFSNYNEVIAPVHCPIDVKFKTFHDAVSEIISKKYPKTVEKMITVTGVKGKTTTTELLKHILSEKYSVFCHNSSDGSITPVTVLNILNKLNEEKKLQIYDFLIFEISLGIVSSNYSILTNILENYSIAGGRREASIKIDSLKNSKIAFVNEDLKNRFKIFHKNLKIVKNAKIISKYPLKFNYLKNDFEFNESVFGSHFIENSVFAIELCSYFMSFEEIKNSLKSFEIKNRMNVETKNNYAIVKNINPGLDLKAIDYAIFDFLNLFETGTIIVGGDLGCTCEEIDIKKLADLIKKYDRDGVKFLLSGSVGKNLKEIINLEFVDINNYAVEENTLVIYRSNLC</sequence>
<dbReference type="GO" id="GO:0016874">
    <property type="term" value="F:ligase activity"/>
    <property type="evidence" value="ECO:0007669"/>
    <property type="project" value="UniProtKB-KW"/>
</dbReference>
<dbReference type="NCBIfam" id="NF033197">
    <property type="entry name" value="F430_CfbE"/>
    <property type="match status" value="1"/>
</dbReference>
<protein>
    <recommendedName>
        <fullName evidence="6">Mur ligase middle domain-containing protein</fullName>
    </recommendedName>
</protein>
<evidence type="ECO:0000256" key="1">
    <source>
        <dbReference type="ARBA" id="ARBA00022598"/>
    </source>
</evidence>
<evidence type="ECO:0000313" key="4">
    <source>
        <dbReference type="EMBL" id="AEK19065.1"/>
    </source>
</evidence>
<evidence type="ECO:0008006" key="6">
    <source>
        <dbReference type="Google" id="ProtNLM"/>
    </source>
</evidence>
<evidence type="ECO:0000256" key="2">
    <source>
        <dbReference type="ARBA" id="ARBA00022741"/>
    </source>
</evidence>
<dbReference type="GeneID" id="10981603"/>
<evidence type="ECO:0000313" key="5">
    <source>
        <dbReference type="Proteomes" id="UP000008889"/>
    </source>
</evidence>
<dbReference type="KEGG" id="mmd:GYY_00885"/>